<gene>
    <name evidence="2" type="ORF">MMAGJ_71830</name>
</gene>
<evidence type="ECO:0000256" key="1">
    <source>
        <dbReference type="SAM" id="Phobius"/>
    </source>
</evidence>
<proteinExistence type="predicted"/>
<dbReference type="InterPro" id="IPR021218">
    <property type="entry name" value="DUF2784"/>
</dbReference>
<dbReference type="EMBL" id="AP022567">
    <property type="protein sequence ID" value="BBX37901.1"/>
    <property type="molecule type" value="Genomic_DNA"/>
</dbReference>
<keyword evidence="1" id="KW-0472">Membrane</keyword>
<evidence type="ECO:0000313" key="2">
    <source>
        <dbReference type="EMBL" id="BBX37901.1"/>
    </source>
</evidence>
<evidence type="ECO:0008006" key="4">
    <source>
        <dbReference type="Google" id="ProtNLM"/>
    </source>
</evidence>
<dbReference type="Pfam" id="PF10861">
    <property type="entry name" value="DUF2784"/>
    <property type="match status" value="1"/>
</dbReference>
<feature type="transmembrane region" description="Helical" evidence="1">
    <location>
        <begin position="6"/>
        <end position="30"/>
    </location>
</feature>
<keyword evidence="1" id="KW-1133">Transmembrane helix</keyword>
<dbReference type="RefSeq" id="WP_036439107.1">
    <property type="nucleotide sequence ID" value="NZ_AP022567.1"/>
</dbReference>
<sequence length="122" mass="13156">MAVLFTLIVAVTVTVHFTFIAYVVLGGFLAWRLPRTLVLHVAAVAWGAAGLALDLPCPLTDVERWARAGAGMAPLPPDGFIAHYLTGVVYPASWATAVQLAVFATVVMSWVVAVRRRQRAVR</sequence>
<evidence type="ECO:0000313" key="3">
    <source>
        <dbReference type="Proteomes" id="UP000465622"/>
    </source>
</evidence>
<dbReference type="Proteomes" id="UP000465622">
    <property type="component" value="Chromosome"/>
</dbReference>
<keyword evidence="1" id="KW-0812">Transmembrane</keyword>
<organism evidence="2 3">
    <name type="scientific">Mycolicibacterium mageritense</name>
    <name type="common">Mycobacterium mageritense</name>
    <dbReference type="NCBI Taxonomy" id="53462"/>
    <lineage>
        <taxon>Bacteria</taxon>
        <taxon>Bacillati</taxon>
        <taxon>Actinomycetota</taxon>
        <taxon>Actinomycetes</taxon>
        <taxon>Mycobacteriales</taxon>
        <taxon>Mycobacteriaceae</taxon>
        <taxon>Mycolicibacterium</taxon>
    </lineage>
</organism>
<feature type="transmembrane region" description="Helical" evidence="1">
    <location>
        <begin position="94"/>
        <end position="114"/>
    </location>
</feature>
<accession>A0ABM7I4R3</accession>
<name>A0ABM7I4R3_MYCME</name>
<keyword evidence="3" id="KW-1185">Reference proteome</keyword>
<reference evidence="2 3" key="1">
    <citation type="journal article" date="2019" name="Emerg. Microbes Infect.">
        <title>Comprehensive subspecies identification of 175 nontuberculous mycobacteria species based on 7547 genomic profiles.</title>
        <authorList>
            <person name="Matsumoto Y."/>
            <person name="Kinjo T."/>
            <person name="Motooka D."/>
            <person name="Nabeya D."/>
            <person name="Jung N."/>
            <person name="Uechi K."/>
            <person name="Horii T."/>
            <person name="Iida T."/>
            <person name="Fujita J."/>
            <person name="Nakamura S."/>
        </authorList>
    </citation>
    <scope>NUCLEOTIDE SEQUENCE [LARGE SCALE GENOMIC DNA]</scope>
    <source>
        <strain evidence="2 3">JCM 12375</strain>
    </source>
</reference>
<protein>
    <recommendedName>
        <fullName evidence="4">DUF2784 domain-containing protein</fullName>
    </recommendedName>
</protein>